<dbReference type="eggNOG" id="ENOG502RDSB">
    <property type="taxonomic scope" value="Eukaryota"/>
</dbReference>
<evidence type="ECO:0000313" key="4">
    <source>
        <dbReference type="Proteomes" id="UP000008068"/>
    </source>
</evidence>
<proteinExistence type="predicted"/>
<dbReference type="InParanoid" id="G0MYN2"/>
<dbReference type="Proteomes" id="UP000008068">
    <property type="component" value="Unassembled WGS sequence"/>
</dbReference>
<feature type="region of interest" description="Disordered" evidence="2">
    <location>
        <begin position="459"/>
        <end position="478"/>
    </location>
</feature>
<keyword evidence="1" id="KW-0175">Coiled coil</keyword>
<feature type="region of interest" description="Disordered" evidence="2">
    <location>
        <begin position="1"/>
        <end position="25"/>
    </location>
</feature>
<dbReference type="EMBL" id="GL379821">
    <property type="protein sequence ID" value="EGT47785.1"/>
    <property type="molecule type" value="Genomic_DNA"/>
</dbReference>
<feature type="coiled-coil region" evidence="1">
    <location>
        <begin position="140"/>
        <end position="182"/>
    </location>
</feature>
<dbReference type="GO" id="GO:0040027">
    <property type="term" value="P:negative regulation of vulval development"/>
    <property type="evidence" value="ECO:0007669"/>
    <property type="project" value="EnsemblMetazoa"/>
</dbReference>
<accession>G0MYN2</accession>
<dbReference type="PANTHER" id="PTHR22084:SF4">
    <property type="entry name" value="BZIP DOMAIN-CONTAINING PROTEIN"/>
    <property type="match status" value="1"/>
</dbReference>
<evidence type="ECO:0000313" key="3">
    <source>
        <dbReference type="EMBL" id="EGT47785.1"/>
    </source>
</evidence>
<evidence type="ECO:0000256" key="1">
    <source>
        <dbReference type="SAM" id="Coils"/>
    </source>
</evidence>
<reference evidence="4" key="1">
    <citation type="submission" date="2011-07" db="EMBL/GenBank/DDBJ databases">
        <authorList>
            <consortium name="Caenorhabditis brenneri Sequencing and Analysis Consortium"/>
            <person name="Wilson R.K."/>
        </authorList>
    </citation>
    <scope>NUCLEOTIDE SEQUENCE [LARGE SCALE GENOMIC DNA]</scope>
    <source>
        <strain evidence="4">PB2801</strain>
    </source>
</reference>
<dbReference type="OrthoDB" id="5816839at2759"/>
<dbReference type="GO" id="GO:0046580">
    <property type="term" value="P:negative regulation of Ras protein signal transduction"/>
    <property type="evidence" value="ECO:0007669"/>
    <property type="project" value="EnsemblMetazoa"/>
</dbReference>
<sequence>MQQNIQYSYNSDPRSGGNQNQQLHGGLNFQQNSYQQATYSNSSNNSFHTSSSAGFIPNTVTQAPQRRMGEEKNLVNMLDAYFIDSTAPSTSSTWTNQQPVQDMQVDGLSVKMTGSPDKGEKDRVKKARQAEAARMRYHRLSNEEKRELNLKRTLAQKRKRQREKEMEELESILRETNDIQEDPDITEQLREKRMRAKWAEAARTRYARMTPEERRAHNTRRRMRQMQNAMSAIKACGMATGDPQKDDEAVRQHIKNQNAKKAEAARQRYHRMNDDEKRVYNQRRTEAFRRRRMEEEMLLAMPIGRINGEALDRAQQIVVRNAKRAEAARLRYQRMTPDQRKSYNQKRYTPKRRRTDLDDMMTAGQMAVGSSGTITMGTGTPSKKDDMDALSTLERDVVKRTQHAQQILLRQRANQASTPRSDTPPQQDLQTYIISNNQQPQQHQQLVGNNGHQVLHQGHMQQQQQIQVSHQQSSQPIPQNIYTSGMLIQNQGQQNQQSQQQQGQQQILNPYRSQ</sequence>
<dbReference type="STRING" id="135651.G0MYN2"/>
<name>G0MYN2_CAEBE</name>
<dbReference type="HOGENOM" id="CLU_502718_0_0_1"/>
<dbReference type="PANTHER" id="PTHR22084">
    <property type="entry name" value="GEX INTERACTING PROTEIN PROTEIN 4"/>
    <property type="match status" value="1"/>
</dbReference>
<gene>
    <name evidence="3" type="primary">Cbn-gei-4</name>
    <name evidence="3" type="ORF">CAEBREN_05306</name>
</gene>
<dbReference type="AlphaFoldDB" id="G0MYN2"/>
<organism evidence="4">
    <name type="scientific">Caenorhabditis brenneri</name>
    <name type="common">Nematode worm</name>
    <dbReference type="NCBI Taxonomy" id="135651"/>
    <lineage>
        <taxon>Eukaryota</taxon>
        <taxon>Metazoa</taxon>
        <taxon>Ecdysozoa</taxon>
        <taxon>Nematoda</taxon>
        <taxon>Chromadorea</taxon>
        <taxon>Rhabditida</taxon>
        <taxon>Rhabditina</taxon>
        <taxon>Rhabditomorpha</taxon>
        <taxon>Rhabditoidea</taxon>
        <taxon>Rhabditidae</taxon>
        <taxon>Peloderinae</taxon>
        <taxon>Caenorhabditis</taxon>
    </lineage>
</organism>
<dbReference type="FunCoup" id="G0MYN2">
    <property type="interactions" value="3"/>
</dbReference>
<feature type="compositionally biased region" description="Polar residues" evidence="2">
    <location>
        <begin position="1"/>
        <end position="13"/>
    </location>
</feature>
<evidence type="ECO:0000256" key="2">
    <source>
        <dbReference type="SAM" id="MobiDB-lite"/>
    </source>
</evidence>
<protein>
    <submittedName>
        <fullName evidence="3">CBN-GEI-4 protein</fullName>
    </submittedName>
</protein>
<feature type="compositionally biased region" description="Low complexity" evidence="2">
    <location>
        <begin position="490"/>
        <end position="506"/>
    </location>
</feature>
<feature type="compositionally biased region" description="Low complexity" evidence="2">
    <location>
        <begin position="16"/>
        <end position="25"/>
    </location>
</feature>
<feature type="region of interest" description="Disordered" evidence="2">
    <location>
        <begin position="490"/>
        <end position="514"/>
    </location>
</feature>
<dbReference type="OMA" id="RYHRMND"/>
<keyword evidence="4" id="KW-1185">Reference proteome</keyword>